<feature type="region of interest" description="Disordered" evidence="1">
    <location>
        <begin position="1"/>
        <end position="39"/>
    </location>
</feature>
<feature type="compositionally biased region" description="Polar residues" evidence="1">
    <location>
        <begin position="1"/>
        <end position="10"/>
    </location>
</feature>
<reference evidence="4" key="1">
    <citation type="submission" date="2010-08" db="EMBL/GenBank/DDBJ databases">
        <authorList>
            <consortium name="Caenorhabditis japonica Sequencing Consortium"/>
            <person name="Wilson R.K."/>
        </authorList>
    </citation>
    <scope>NUCLEOTIDE SEQUENCE [LARGE SCALE GENOMIC DNA]</scope>
    <source>
        <strain evidence="4">DF5081</strain>
    </source>
</reference>
<dbReference type="Proteomes" id="UP000005237">
    <property type="component" value="Unassembled WGS sequence"/>
</dbReference>
<dbReference type="InterPro" id="IPR011705">
    <property type="entry name" value="BACK"/>
</dbReference>
<dbReference type="AlphaFoldDB" id="A0A8R1HV88"/>
<dbReference type="Gene3D" id="1.25.40.420">
    <property type="match status" value="1"/>
</dbReference>
<dbReference type="GO" id="GO:0061138">
    <property type="term" value="P:morphogenesis of a branching epithelium"/>
    <property type="evidence" value="ECO:0007669"/>
    <property type="project" value="InterPro"/>
</dbReference>
<organism evidence="3 4">
    <name type="scientific">Caenorhabditis japonica</name>
    <dbReference type="NCBI Taxonomy" id="281687"/>
    <lineage>
        <taxon>Eukaryota</taxon>
        <taxon>Metazoa</taxon>
        <taxon>Ecdysozoa</taxon>
        <taxon>Nematoda</taxon>
        <taxon>Chromadorea</taxon>
        <taxon>Rhabditida</taxon>
        <taxon>Rhabditina</taxon>
        <taxon>Rhabditomorpha</taxon>
        <taxon>Rhabditoidea</taxon>
        <taxon>Rhabditidae</taxon>
        <taxon>Peloderinae</taxon>
        <taxon>Caenorhabditis</taxon>
    </lineage>
</organism>
<dbReference type="PANTHER" id="PTHR16064:SF3">
    <property type="entry name" value="BTB_POZ DOMAIN-CONTAINING PROTEIN 7"/>
    <property type="match status" value="1"/>
</dbReference>
<evidence type="ECO:0000313" key="3">
    <source>
        <dbReference type="EnsemblMetazoa" id="CJA11832.1"/>
    </source>
</evidence>
<feature type="compositionally biased region" description="Low complexity" evidence="1">
    <location>
        <begin position="11"/>
        <end position="29"/>
    </location>
</feature>
<name>A0A8R1HV88_CAEJA</name>
<evidence type="ECO:0000313" key="4">
    <source>
        <dbReference type="Proteomes" id="UP000005237"/>
    </source>
</evidence>
<dbReference type="PANTHER" id="PTHR16064">
    <property type="entry name" value="BTB POZ DOMAIN CONTAINING 7"/>
    <property type="match status" value="1"/>
</dbReference>
<dbReference type="Gene3D" id="3.30.710.10">
    <property type="entry name" value="Potassium Channel Kv1.1, Chain A"/>
    <property type="match status" value="1"/>
</dbReference>
<accession>A0A8R1HV88</accession>
<evidence type="ECO:0000259" key="2">
    <source>
        <dbReference type="Pfam" id="PF07707"/>
    </source>
</evidence>
<keyword evidence="4" id="KW-1185">Reference proteome</keyword>
<dbReference type="Pfam" id="PF07707">
    <property type="entry name" value="BACK"/>
    <property type="match status" value="1"/>
</dbReference>
<dbReference type="InterPro" id="IPR042345">
    <property type="entry name" value="Btbd7"/>
</dbReference>
<feature type="domain" description="BACK" evidence="2">
    <location>
        <begin position="362"/>
        <end position="434"/>
    </location>
</feature>
<sequence>MGGSGSRQQETSQDSSSDGSTTPSTSTITRKVEKSNSRLKFSFKRKPANRSRTGPFRELIKSWPISDLNLLLTEFEADAHLLKLQNECDLSRKSVNSNFDDFQSGSVNFGDLHVIFKTLHIKIHRHYLAQRCKNLQIPPESLDNFTLPANFQQFHEEDINAFLSEYIYTQKWSRDVKMLNKLRNEFGCHKKLQDDMIQAFRSDLKRGDLVITVINDHDDCDNEKDAKKEKKPAEKFEIRCSSTIAASRSRLIRSLLSRKNGTNLEENQKEISFSEEIFPRAFATLFINFLYTDSIDWSLAPSSEFFVSSLSQAKAITLGKNPDVQLCRAMQILQVARFFGVEGMVQACEDVIVRNLSPDNVISVLQWSEENSSKFIGIHALRLLEKEFHKISATSSFLEVSKHGILNLVDSHFIQTTELDLLDACVRWGEHALLKKLEEREPNVVADTCHSISRRGLKKTELSGEELKEILQPLTEKIRKDYVIPPFHQNLTDAYSRGILERSPLDLVVCEKTSEINPDFHWLKPTSSGPRYYFPYHKELIKYKNLLASTSTSSSSSSSGTLSGFQKLRNHLESIGISSSGRKNNLKLENDRLKPTEPSPSCEPQATESENFHVEFRNFYPEILDEQLFLAAKRRILELTVKWNVAELSRAFHKNLALEMITRRALLELDISPECFDCHVTGEKSTPPDVLPPPISGIYDIF</sequence>
<evidence type="ECO:0000256" key="1">
    <source>
        <dbReference type="SAM" id="MobiDB-lite"/>
    </source>
</evidence>
<proteinExistence type="predicted"/>
<dbReference type="EnsemblMetazoa" id="CJA11832.1">
    <property type="protein sequence ID" value="CJA11832.1"/>
    <property type="gene ID" value="WBGene00131036"/>
</dbReference>
<protein>
    <submittedName>
        <fullName evidence="3">BACK domain-containing protein</fullName>
    </submittedName>
</protein>
<reference evidence="3" key="2">
    <citation type="submission" date="2022-06" db="UniProtKB">
        <authorList>
            <consortium name="EnsemblMetazoa"/>
        </authorList>
    </citation>
    <scope>IDENTIFICATION</scope>
    <source>
        <strain evidence="3">DF5081</strain>
    </source>
</reference>
<dbReference type="InterPro" id="IPR011333">
    <property type="entry name" value="SKP1/BTB/POZ_sf"/>
</dbReference>
<feature type="region of interest" description="Disordered" evidence="1">
    <location>
        <begin position="588"/>
        <end position="607"/>
    </location>
</feature>